<evidence type="ECO:0000313" key="2">
    <source>
        <dbReference type="Proteomes" id="UP000217289"/>
    </source>
</evidence>
<name>A0A250IA01_9BACT</name>
<protein>
    <recommendedName>
        <fullName evidence="3">Pilus assembly protein PilG</fullName>
    </recommendedName>
</protein>
<dbReference type="AlphaFoldDB" id="A0A250IA01"/>
<evidence type="ECO:0000313" key="1">
    <source>
        <dbReference type="EMBL" id="ATB27991.1"/>
    </source>
</evidence>
<dbReference type="KEGG" id="mbd:MEBOL_001436"/>
<gene>
    <name evidence="1" type="ORF">MEBOL_001436</name>
</gene>
<dbReference type="EMBL" id="CP022163">
    <property type="protein sequence ID" value="ATB27991.1"/>
    <property type="molecule type" value="Genomic_DNA"/>
</dbReference>
<dbReference type="OrthoDB" id="5508611at2"/>
<dbReference type="RefSeq" id="WP_095976720.1">
    <property type="nucleotide sequence ID" value="NZ_CP022163.1"/>
</dbReference>
<keyword evidence="2" id="KW-1185">Reference proteome</keyword>
<proteinExistence type="predicted"/>
<accession>A0A250IA01</accession>
<sequence>MKVRSFWPPLVMLTCGLLVLILLAAPPRKPPRGPHEEPLLPRQDVLRLVGRGYIQLMADYFWIQLVQATGRAWDAAEYRDIFPYANLITDLDPQFRMVYGFAAGVIPTNLGRETWVNTRESTQLLRKGLKLFPDDLKMNMLLAYNLSTYEHQYQEAAEVTAHAAKLPGAPSYLSALATRLYAQSGQVDAGLALAQSLADSAEDATTRETFLQRVRDLEMERELRRVDTAIAEFRDTFGTVPPDIRTLSWLGYLREPPHDPKGGGFFIGNDGRAYSFTQQRRLEVFTPDNRGVNFLAPMEQ</sequence>
<reference evidence="1 2" key="1">
    <citation type="submission" date="2017-06" db="EMBL/GenBank/DDBJ databases">
        <authorList>
            <person name="Kim H.J."/>
            <person name="Triplett B.A."/>
        </authorList>
    </citation>
    <scope>NUCLEOTIDE SEQUENCE [LARGE SCALE GENOMIC DNA]</scope>
    <source>
        <strain evidence="1 2">DSM 14713</strain>
    </source>
</reference>
<organism evidence="1 2">
    <name type="scientific">Melittangium boletus DSM 14713</name>
    <dbReference type="NCBI Taxonomy" id="1294270"/>
    <lineage>
        <taxon>Bacteria</taxon>
        <taxon>Pseudomonadati</taxon>
        <taxon>Myxococcota</taxon>
        <taxon>Myxococcia</taxon>
        <taxon>Myxococcales</taxon>
        <taxon>Cystobacterineae</taxon>
        <taxon>Archangiaceae</taxon>
        <taxon>Melittangium</taxon>
    </lineage>
</organism>
<evidence type="ECO:0008006" key="3">
    <source>
        <dbReference type="Google" id="ProtNLM"/>
    </source>
</evidence>
<dbReference type="Proteomes" id="UP000217289">
    <property type="component" value="Chromosome"/>
</dbReference>